<name>A0A7S3AU81_9EUKA</name>
<feature type="compositionally biased region" description="Low complexity" evidence="1">
    <location>
        <begin position="223"/>
        <end position="232"/>
    </location>
</feature>
<reference evidence="3" key="1">
    <citation type="submission" date="2021-01" db="EMBL/GenBank/DDBJ databases">
        <authorList>
            <person name="Corre E."/>
            <person name="Pelletier E."/>
            <person name="Niang G."/>
            <person name="Scheremetjew M."/>
            <person name="Finn R."/>
            <person name="Kale V."/>
            <person name="Holt S."/>
            <person name="Cochrane G."/>
            <person name="Meng A."/>
            <person name="Brown T."/>
            <person name="Cohen L."/>
        </authorList>
    </citation>
    <scope>NUCLEOTIDE SEQUENCE</scope>
    <source>
        <strain evidence="3">CCMP281</strain>
    </source>
</reference>
<evidence type="ECO:0000256" key="1">
    <source>
        <dbReference type="SAM" id="MobiDB-lite"/>
    </source>
</evidence>
<dbReference type="CDD" id="cd00201">
    <property type="entry name" value="WW"/>
    <property type="match status" value="1"/>
</dbReference>
<dbReference type="InterPro" id="IPR001202">
    <property type="entry name" value="WW_dom"/>
</dbReference>
<feature type="region of interest" description="Disordered" evidence="1">
    <location>
        <begin position="211"/>
        <end position="270"/>
    </location>
</feature>
<dbReference type="Gene3D" id="2.20.70.10">
    <property type="match status" value="1"/>
</dbReference>
<organism evidence="3">
    <name type="scientific">Haptolina ericina</name>
    <dbReference type="NCBI Taxonomy" id="156174"/>
    <lineage>
        <taxon>Eukaryota</taxon>
        <taxon>Haptista</taxon>
        <taxon>Haptophyta</taxon>
        <taxon>Prymnesiophyceae</taxon>
        <taxon>Prymnesiales</taxon>
        <taxon>Prymnesiaceae</taxon>
        <taxon>Haptolina</taxon>
    </lineage>
</organism>
<accession>A0A7S3AU81</accession>
<dbReference type="SUPFAM" id="SSF51045">
    <property type="entry name" value="WW domain"/>
    <property type="match status" value="1"/>
</dbReference>
<gene>
    <name evidence="3" type="ORF">HERI1096_LOCUS16182</name>
</gene>
<dbReference type="InterPro" id="IPR036020">
    <property type="entry name" value="WW_dom_sf"/>
</dbReference>
<protein>
    <recommendedName>
        <fullName evidence="2">WW domain-containing protein</fullName>
    </recommendedName>
</protein>
<feature type="domain" description="WW" evidence="2">
    <location>
        <begin position="174"/>
        <end position="209"/>
    </location>
</feature>
<sequence>MEIAKGERASILQRLSAAGGTSIKGLLEDVEREKTHMPNHCASGPEGAQTIAQINELSLQNRDELREMKVLMTKRQEMNDQATATLLHEIKQLSAQVASLTVRRQPSAATMMKRGASRGRHYGSSDGISGVVAACNTREEDTAQDGERLHLKVAPGRRTRVSDAGSPAPPALEADLPAGWRAAIAQDGKPYFYAVEDGRCITQWSRPAATAATASAVDPGSRQPQSPQAQQAPPQPPQPPQPPLQQQPDEPGRAAVLVEPQSPSDAELQA</sequence>
<dbReference type="EMBL" id="HBHX01028991">
    <property type="protein sequence ID" value="CAE0115497.1"/>
    <property type="molecule type" value="Transcribed_RNA"/>
</dbReference>
<proteinExistence type="predicted"/>
<dbReference type="PROSITE" id="PS50020">
    <property type="entry name" value="WW_DOMAIN_2"/>
    <property type="match status" value="1"/>
</dbReference>
<dbReference type="SMART" id="SM00456">
    <property type="entry name" value="WW"/>
    <property type="match status" value="1"/>
</dbReference>
<evidence type="ECO:0000313" key="3">
    <source>
        <dbReference type="EMBL" id="CAE0115497.1"/>
    </source>
</evidence>
<evidence type="ECO:0000259" key="2">
    <source>
        <dbReference type="PROSITE" id="PS50020"/>
    </source>
</evidence>
<feature type="compositionally biased region" description="Pro residues" evidence="1">
    <location>
        <begin position="233"/>
        <end position="245"/>
    </location>
</feature>
<dbReference type="AlphaFoldDB" id="A0A7S3AU81"/>